<proteinExistence type="predicted"/>
<feature type="region of interest" description="Disordered" evidence="1">
    <location>
        <begin position="1"/>
        <end position="22"/>
    </location>
</feature>
<evidence type="ECO:0000256" key="1">
    <source>
        <dbReference type="SAM" id="MobiDB-lite"/>
    </source>
</evidence>
<reference evidence="2" key="1">
    <citation type="submission" date="2019-11" db="UniProtKB">
        <authorList>
            <consortium name="WormBaseParasite"/>
        </authorList>
    </citation>
    <scope>IDENTIFICATION</scope>
</reference>
<sequence>MRKSPVWQPSSPSFDLSGDGRVTNAPTTQHNFFFPLFEVMTMVGGEVGMGLGNHNTFAPVPAPARYRRRRYISGVATPP</sequence>
<name>A0A5K3EWV4_MESCO</name>
<dbReference type="AlphaFoldDB" id="A0A5K3EWV4"/>
<dbReference type="WBParaSite" id="MCU_003636-RA">
    <property type="protein sequence ID" value="MCU_003636-RA"/>
    <property type="gene ID" value="MCU_003636"/>
</dbReference>
<protein>
    <submittedName>
        <fullName evidence="2">CAZy families GH13 protein</fullName>
    </submittedName>
</protein>
<evidence type="ECO:0000313" key="2">
    <source>
        <dbReference type="WBParaSite" id="MCU_003636-RA"/>
    </source>
</evidence>
<organism evidence="2">
    <name type="scientific">Mesocestoides corti</name>
    <name type="common">Flatworm</name>
    <dbReference type="NCBI Taxonomy" id="53468"/>
    <lineage>
        <taxon>Eukaryota</taxon>
        <taxon>Metazoa</taxon>
        <taxon>Spiralia</taxon>
        <taxon>Lophotrochozoa</taxon>
        <taxon>Platyhelminthes</taxon>
        <taxon>Cestoda</taxon>
        <taxon>Eucestoda</taxon>
        <taxon>Cyclophyllidea</taxon>
        <taxon>Mesocestoididae</taxon>
        <taxon>Mesocestoides</taxon>
    </lineage>
</organism>
<accession>A0A5K3EWV4</accession>